<dbReference type="Pfam" id="PF13456">
    <property type="entry name" value="RVT_3"/>
    <property type="match status" value="1"/>
</dbReference>
<dbReference type="EMBL" id="PGOL01000470">
    <property type="protein sequence ID" value="PKI70137.1"/>
    <property type="molecule type" value="Genomic_DNA"/>
</dbReference>
<organism evidence="2 3">
    <name type="scientific">Punica granatum</name>
    <name type="common">Pomegranate</name>
    <dbReference type="NCBI Taxonomy" id="22663"/>
    <lineage>
        <taxon>Eukaryota</taxon>
        <taxon>Viridiplantae</taxon>
        <taxon>Streptophyta</taxon>
        <taxon>Embryophyta</taxon>
        <taxon>Tracheophyta</taxon>
        <taxon>Spermatophyta</taxon>
        <taxon>Magnoliopsida</taxon>
        <taxon>eudicotyledons</taxon>
        <taxon>Gunneridae</taxon>
        <taxon>Pentapetalae</taxon>
        <taxon>rosids</taxon>
        <taxon>malvids</taxon>
        <taxon>Myrtales</taxon>
        <taxon>Lythraceae</taxon>
        <taxon>Punica</taxon>
    </lineage>
</organism>
<feature type="domain" description="RNase H type-1" evidence="1">
    <location>
        <begin position="79"/>
        <end position="155"/>
    </location>
</feature>
<evidence type="ECO:0000313" key="2">
    <source>
        <dbReference type="EMBL" id="PKI70137.1"/>
    </source>
</evidence>
<dbReference type="InterPro" id="IPR002156">
    <property type="entry name" value="RNaseH_domain"/>
</dbReference>
<dbReference type="CDD" id="cd06222">
    <property type="entry name" value="RNase_H_like"/>
    <property type="match status" value="1"/>
</dbReference>
<accession>A0A2I0KNR0</accession>
<protein>
    <recommendedName>
        <fullName evidence="1">RNase H type-1 domain-containing protein</fullName>
    </recommendedName>
</protein>
<dbReference type="InterPro" id="IPR012337">
    <property type="entry name" value="RNaseH-like_sf"/>
</dbReference>
<dbReference type="PANTHER" id="PTHR47723:SF19">
    <property type="entry name" value="POLYNUCLEOTIDYL TRANSFERASE, RIBONUCLEASE H-LIKE SUPERFAMILY PROTEIN"/>
    <property type="match status" value="1"/>
</dbReference>
<reference evidence="2 3" key="1">
    <citation type="submission" date="2017-11" db="EMBL/GenBank/DDBJ databases">
        <title>De-novo sequencing of pomegranate (Punica granatum L.) genome.</title>
        <authorList>
            <person name="Akparov Z."/>
            <person name="Amiraslanov A."/>
            <person name="Hajiyeva S."/>
            <person name="Abbasov M."/>
            <person name="Kaur K."/>
            <person name="Hamwieh A."/>
            <person name="Solovyev V."/>
            <person name="Salamov A."/>
            <person name="Braich B."/>
            <person name="Kosarev P."/>
            <person name="Mahmoud A."/>
            <person name="Hajiyev E."/>
            <person name="Babayeva S."/>
            <person name="Izzatullayeva V."/>
            <person name="Mammadov A."/>
            <person name="Mammadov A."/>
            <person name="Sharifova S."/>
            <person name="Ojaghi J."/>
            <person name="Eynullazada K."/>
            <person name="Bayramov B."/>
            <person name="Abdulazimova A."/>
            <person name="Shahmuradov I."/>
        </authorList>
    </citation>
    <scope>NUCLEOTIDE SEQUENCE [LARGE SCALE GENOMIC DNA]</scope>
    <source>
        <strain evidence="3">cv. AG2017</strain>
        <tissue evidence="2">Leaf</tissue>
    </source>
</reference>
<dbReference type="Proteomes" id="UP000233551">
    <property type="component" value="Unassembled WGS sequence"/>
</dbReference>
<dbReference type="InterPro" id="IPR053151">
    <property type="entry name" value="RNase_H-like"/>
</dbReference>
<dbReference type="InterPro" id="IPR044730">
    <property type="entry name" value="RNase_H-like_dom_plant"/>
</dbReference>
<evidence type="ECO:0000313" key="3">
    <source>
        <dbReference type="Proteomes" id="UP000233551"/>
    </source>
</evidence>
<dbReference type="PANTHER" id="PTHR47723">
    <property type="entry name" value="OS05G0353850 PROTEIN"/>
    <property type="match status" value="1"/>
</dbReference>
<dbReference type="GO" id="GO:0004523">
    <property type="term" value="F:RNA-DNA hybrid ribonuclease activity"/>
    <property type="evidence" value="ECO:0007669"/>
    <property type="project" value="InterPro"/>
</dbReference>
<gene>
    <name evidence="2" type="ORF">CRG98_009469</name>
</gene>
<comment type="caution">
    <text evidence="2">The sequence shown here is derived from an EMBL/GenBank/DDBJ whole genome shotgun (WGS) entry which is preliminary data.</text>
</comment>
<dbReference type="AlphaFoldDB" id="A0A2I0KNR0"/>
<dbReference type="SUPFAM" id="SSF53098">
    <property type="entry name" value="Ribonuclease H-like"/>
    <property type="match status" value="1"/>
</dbReference>
<sequence>MHVLRDCYAAKMIWKQLVSRNLQHVFFPDDDEQWMIRNLSSSQSGPDGLSWALVFGVGRWLIWKRQNKSIFDPHFVYPIAAELLAVKVGLDMAWNLGTRKLILEVDSEAVHCMLRSNRDHEGWNKALVKDIPSLTERRWTVIVEHVYREGNKCAD</sequence>
<dbReference type="GO" id="GO:0003676">
    <property type="term" value="F:nucleic acid binding"/>
    <property type="evidence" value="ECO:0007669"/>
    <property type="project" value="InterPro"/>
</dbReference>
<dbReference type="Gene3D" id="3.30.420.10">
    <property type="entry name" value="Ribonuclease H-like superfamily/Ribonuclease H"/>
    <property type="match status" value="1"/>
</dbReference>
<proteinExistence type="predicted"/>
<keyword evidence="3" id="KW-1185">Reference proteome</keyword>
<dbReference type="InterPro" id="IPR036397">
    <property type="entry name" value="RNaseH_sf"/>
</dbReference>
<evidence type="ECO:0000259" key="1">
    <source>
        <dbReference type="Pfam" id="PF13456"/>
    </source>
</evidence>
<name>A0A2I0KNR0_PUNGR</name>